<keyword evidence="1" id="KW-0378">Hydrolase</keyword>
<accession>A0ABV7SUK8</accession>
<evidence type="ECO:0000313" key="3">
    <source>
        <dbReference type="EMBL" id="MFC3579694.1"/>
    </source>
</evidence>
<dbReference type="PROSITE" id="PS51747">
    <property type="entry name" value="CYT_DCMP_DEAMINASES_2"/>
    <property type="match status" value="1"/>
</dbReference>
<comment type="caution">
    <text evidence="3">The sequence shown here is derived from an EMBL/GenBank/DDBJ whole genome shotgun (WGS) entry which is preliminary data.</text>
</comment>
<dbReference type="PANTHER" id="PTHR11086:SF18">
    <property type="entry name" value="DEOXYCYTIDYLATE DEAMINASE"/>
    <property type="match status" value="1"/>
</dbReference>
<dbReference type="SUPFAM" id="SSF53927">
    <property type="entry name" value="Cytidine deaminase-like"/>
    <property type="match status" value="1"/>
</dbReference>
<dbReference type="PANTHER" id="PTHR11086">
    <property type="entry name" value="DEOXYCYTIDYLATE DEAMINASE-RELATED"/>
    <property type="match status" value="1"/>
</dbReference>
<protein>
    <submittedName>
        <fullName evidence="3">Anti-phage dCTP deaminase</fullName>
    </submittedName>
</protein>
<keyword evidence="4" id="KW-1185">Reference proteome</keyword>
<dbReference type="Pfam" id="PF00383">
    <property type="entry name" value="dCMP_cyt_deam_1"/>
    <property type="match status" value="1"/>
</dbReference>
<dbReference type="Proteomes" id="UP001595713">
    <property type="component" value="Unassembled WGS sequence"/>
</dbReference>
<name>A0ABV7SUK8_9SPHN</name>
<dbReference type="InterPro" id="IPR027417">
    <property type="entry name" value="P-loop_NTPase"/>
</dbReference>
<dbReference type="InterPro" id="IPR002125">
    <property type="entry name" value="CMP_dCMP_dom"/>
</dbReference>
<dbReference type="NCBIfam" id="NF041025">
    <property type="entry name" value="antiphage_deaminase"/>
    <property type="match status" value="1"/>
</dbReference>
<evidence type="ECO:0000256" key="1">
    <source>
        <dbReference type="ARBA" id="ARBA00022801"/>
    </source>
</evidence>
<evidence type="ECO:0000259" key="2">
    <source>
        <dbReference type="PROSITE" id="PS51747"/>
    </source>
</evidence>
<proteinExistence type="predicted"/>
<reference evidence="4" key="1">
    <citation type="journal article" date="2019" name="Int. J. Syst. Evol. Microbiol.">
        <title>The Global Catalogue of Microorganisms (GCM) 10K type strain sequencing project: providing services to taxonomists for standard genome sequencing and annotation.</title>
        <authorList>
            <consortium name="The Broad Institute Genomics Platform"/>
            <consortium name="The Broad Institute Genome Sequencing Center for Infectious Disease"/>
            <person name="Wu L."/>
            <person name="Ma J."/>
        </authorList>
    </citation>
    <scope>NUCLEOTIDE SEQUENCE [LARGE SCALE GENOMIC DNA]</scope>
    <source>
        <strain evidence="4">KCTC 42739</strain>
    </source>
</reference>
<feature type="domain" description="CMP/dCMP-type deaminase" evidence="2">
    <location>
        <begin position="268"/>
        <end position="477"/>
    </location>
</feature>
<dbReference type="Gene3D" id="3.40.50.300">
    <property type="entry name" value="P-loop containing nucleotide triphosphate hydrolases"/>
    <property type="match status" value="1"/>
</dbReference>
<evidence type="ECO:0000313" key="4">
    <source>
        <dbReference type="Proteomes" id="UP001595713"/>
    </source>
</evidence>
<dbReference type="InterPro" id="IPR015517">
    <property type="entry name" value="dCMP_deaminase-rel"/>
</dbReference>
<dbReference type="Gene3D" id="3.40.140.10">
    <property type="entry name" value="Cytidine Deaminase, domain 2"/>
    <property type="match status" value="1"/>
</dbReference>
<sequence length="553" mass="61555">MQDIHALKYPELVFGIAGPIGIDIDAIVRTLKDVLSTVAYRSALIRITDEITSIESEVGKPVNPTFYNMMRYKMAHASAICRDNSDPAYLMRLAISAIIRERSRLIETSEKYLENDDDEEKSVVSHIDENLPSTFIQLSGEGHEISYRSAYIIRQIKRPEEVALLRKVYGAQFFLISAYGGEKSRAKILRAKIKQTDSATLTDAREAYLAGQLIEQDMSEDQDSFGQHTREAFHLADVVIDGVNKAKMQNNTERFINAVFGLNEIAPTKSEFGMNAAYMASLRSSDLSRQVGAAVLTDAGELIAQGCNEVPKAFGGTYWDGESPDFRDIKIGQDSNDILKVDVLTDLVEIMKKHGLLSEKISKAGSPMQIVRFLIGREAGIPEFESIRGALKNSKVMDLTEYGRVVHAEMNSICDAARTGVALRSSKLFTTTFPCHNCTKHILAAGIKEVVFLEPYPKSKAKELHNNEIEIEGSSRDKVNFVPFLGITPARYESVFQKSKRKRDGVAVRWQHGGPAPMVEVSSPAYLDYEKLVIRRDEADDDAIEDISLPAET</sequence>
<dbReference type="InterPro" id="IPR016193">
    <property type="entry name" value="Cytidine_deaminase-like"/>
</dbReference>
<dbReference type="EMBL" id="JBHRXP010000002">
    <property type="protein sequence ID" value="MFC3579694.1"/>
    <property type="molecule type" value="Genomic_DNA"/>
</dbReference>
<gene>
    <name evidence="3" type="ORF">ACFONA_05900</name>
</gene>
<dbReference type="RefSeq" id="WP_261293412.1">
    <property type="nucleotide sequence ID" value="NZ_JANQBK010000003.1"/>
</dbReference>
<organism evidence="3 4">
    <name type="scientific">Sphingomonas hylomeconis</name>
    <dbReference type="NCBI Taxonomy" id="1395958"/>
    <lineage>
        <taxon>Bacteria</taxon>
        <taxon>Pseudomonadati</taxon>
        <taxon>Pseudomonadota</taxon>
        <taxon>Alphaproteobacteria</taxon>
        <taxon>Sphingomonadales</taxon>
        <taxon>Sphingomonadaceae</taxon>
        <taxon>Sphingomonas</taxon>
    </lineage>
</organism>